<name>E9HTH8_DAPPU</name>
<dbReference type="KEGG" id="dpx:DAPPUDRAFT_117688"/>
<feature type="region of interest" description="Disordered" evidence="1">
    <location>
        <begin position="31"/>
        <end position="109"/>
    </location>
</feature>
<dbReference type="HOGENOM" id="CLU_1688525_0_0_1"/>
<dbReference type="EMBL" id="GL732773">
    <property type="protein sequence ID" value="EFX64958.1"/>
    <property type="molecule type" value="Genomic_DNA"/>
</dbReference>
<evidence type="ECO:0000313" key="3">
    <source>
        <dbReference type="Proteomes" id="UP000000305"/>
    </source>
</evidence>
<gene>
    <name evidence="2" type="ORF">DAPPUDRAFT_117688</name>
</gene>
<accession>E9HTH8</accession>
<keyword evidence="3" id="KW-1185">Reference proteome</keyword>
<dbReference type="InParanoid" id="E9HTH8"/>
<feature type="compositionally biased region" description="Polar residues" evidence="1">
    <location>
        <begin position="35"/>
        <end position="70"/>
    </location>
</feature>
<evidence type="ECO:0000313" key="2">
    <source>
        <dbReference type="EMBL" id="EFX64958.1"/>
    </source>
</evidence>
<feature type="compositionally biased region" description="Basic and acidic residues" evidence="1">
    <location>
        <begin position="80"/>
        <end position="95"/>
    </location>
</feature>
<evidence type="ECO:0000256" key="1">
    <source>
        <dbReference type="SAM" id="MobiDB-lite"/>
    </source>
</evidence>
<sequence length="156" mass="17800">MDPMNNGFHPENSVFDTYDRRMSFLDAPLQVPNRWRQQQRAVQPTTTAAPSQHARFTSQTGHAGSSPNNKQQQQQLTTHLLDESKKIDEGKENTEVHLAPPKSSPIINNPAESEMMMLVESNTVDDESLGIDMSDPRTRLRIERFKEERRSSIRPS</sequence>
<proteinExistence type="predicted"/>
<dbReference type="Proteomes" id="UP000000305">
    <property type="component" value="Unassembled WGS sequence"/>
</dbReference>
<dbReference type="AlphaFoldDB" id="E9HTH8"/>
<reference evidence="2 3" key="1">
    <citation type="journal article" date="2011" name="Science">
        <title>The ecoresponsive genome of Daphnia pulex.</title>
        <authorList>
            <person name="Colbourne J.K."/>
            <person name="Pfrender M.E."/>
            <person name="Gilbert D."/>
            <person name="Thomas W.K."/>
            <person name="Tucker A."/>
            <person name="Oakley T.H."/>
            <person name="Tokishita S."/>
            <person name="Aerts A."/>
            <person name="Arnold G.J."/>
            <person name="Basu M.K."/>
            <person name="Bauer D.J."/>
            <person name="Caceres C.E."/>
            <person name="Carmel L."/>
            <person name="Casola C."/>
            <person name="Choi J.H."/>
            <person name="Detter J.C."/>
            <person name="Dong Q."/>
            <person name="Dusheyko S."/>
            <person name="Eads B.D."/>
            <person name="Frohlich T."/>
            <person name="Geiler-Samerotte K.A."/>
            <person name="Gerlach D."/>
            <person name="Hatcher P."/>
            <person name="Jogdeo S."/>
            <person name="Krijgsveld J."/>
            <person name="Kriventseva E.V."/>
            <person name="Kultz D."/>
            <person name="Laforsch C."/>
            <person name="Lindquist E."/>
            <person name="Lopez J."/>
            <person name="Manak J.R."/>
            <person name="Muller J."/>
            <person name="Pangilinan J."/>
            <person name="Patwardhan R.P."/>
            <person name="Pitluck S."/>
            <person name="Pritham E.J."/>
            <person name="Rechtsteiner A."/>
            <person name="Rho M."/>
            <person name="Rogozin I.B."/>
            <person name="Sakarya O."/>
            <person name="Salamov A."/>
            <person name="Schaack S."/>
            <person name="Shapiro H."/>
            <person name="Shiga Y."/>
            <person name="Skalitzky C."/>
            <person name="Smith Z."/>
            <person name="Souvorov A."/>
            <person name="Sung W."/>
            <person name="Tang Z."/>
            <person name="Tsuchiya D."/>
            <person name="Tu H."/>
            <person name="Vos H."/>
            <person name="Wang M."/>
            <person name="Wolf Y.I."/>
            <person name="Yamagata H."/>
            <person name="Yamada T."/>
            <person name="Ye Y."/>
            <person name="Shaw J.R."/>
            <person name="Andrews J."/>
            <person name="Crease T.J."/>
            <person name="Tang H."/>
            <person name="Lucas S.M."/>
            <person name="Robertson H.M."/>
            <person name="Bork P."/>
            <person name="Koonin E.V."/>
            <person name="Zdobnov E.M."/>
            <person name="Grigoriev I.V."/>
            <person name="Lynch M."/>
            <person name="Boore J.L."/>
        </authorList>
    </citation>
    <scope>NUCLEOTIDE SEQUENCE [LARGE SCALE GENOMIC DNA]</scope>
</reference>
<protein>
    <submittedName>
        <fullName evidence="2">Uncharacterized protein</fullName>
    </submittedName>
</protein>
<organism evidence="2 3">
    <name type="scientific">Daphnia pulex</name>
    <name type="common">Water flea</name>
    <dbReference type="NCBI Taxonomy" id="6669"/>
    <lineage>
        <taxon>Eukaryota</taxon>
        <taxon>Metazoa</taxon>
        <taxon>Ecdysozoa</taxon>
        <taxon>Arthropoda</taxon>
        <taxon>Crustacea</taxon>
        <taxon>Branchiopoda</taxon>
        <taxon>Diplostraca</taxon>
        <taxon>Cladocera</taxon>
        <taxon>Anomopoda</taxon>
        <taxon>Daphniidae</taxon>
        <taxon>Daphnia</taxon>
    </lineage>
</organism>